<gene>
    <name evidence="1" type="ORF">PIBRA_LOCUS13861</name>
</gene>
<dbReference type="Proteomes" id="UP001152562">
    <property type="component" value="Unassembled WGS sequence"/>
</dbReference>
<organism evidence="1 2">
    <name type="scientific">Pieris brassicae</name>
    <name type="common">White butterfly</name>
    <name type="synonym">Large white butterfly</name>
    <dbReference type="NCBI Taxonomy" id="7116"/>
    <lineage>
        <taxon>Eukaryota</taxon>
        <taxon>Metazoa</taxon>
        <taxon>Ecdysozoa</taxon>
        <taxon>Arthropoda</taxon>
        <taxon>Hexapoda</taxon>
        <taxon>Insecta</taxon>
        <taxon>Pterygota</taxon>
        <taxon>Neoptera</taxon>
        <taxon>Endopterygota</taxon>
        <taxon>Lepidoptera</taxon>
        <taxon>Glossata</taxon>
        <taxon>Ditrysia</taxon>
        <taxon>Papilionoidea</taxon>
        <taxon>Pieridae</taxon>
        <taxon>Pierinae</taxon>
        <taxon>Pieris</taxon>
    </lineage>
</organism>
<keyword evidence="2" id="KW-1185">Reference proteome</keyword>
<protein>
    <submittedName>
        <fullName evidence="1">Uncharacterized protein</fullName>
    </submittedName>
</protein>
<evidence type="ECO:0000313" key="1">
    <source>
        <dbReference type="EMBL" id="CAH4038277.1"/>
    </source>
</evidence>
<reference evidence="1" key="1">
    <citation type="submission" date="2022-05" db="EMBL/GenBank/DDBJ databases">
        <authorList>
            <person name="Okamura Y."/>
        </authorList>
    </citation>
    <scope>NUCLEOTIDE SEQUENCE</scope>
</reference>
<dbReference type="AlphaFoldDB" id="A0A9P0TTR4"/>
<comment type="caution">
    <text evidence="1">The sequence shown here is derived from an EMBL/GenBank/DDBJ whole genome shotgun (WGS) entry which is preliminary data.</text>
</comment>
<sequence>MIVGVHAVGDSRYCVIMAGVRIQFAGAELAAYGDVGRLGGKGGGVDSRSGVPHSAIIVCESSQQRLDTTGQ</sequence>
<evidence type="ECO:0000313" key="2">
    <source>
        <dbReference type="Proteomes" id="UP001152562"/>
    </source>
</evidence>
<name>A0A9P0TTR4_PIEBR</name>
<dbReference type="EMBL" id="CALOZG010000086">
    <property type="protein sequence ID" value="CAH4038277.1"/>
    <property type="molecule type" value="Genomic_DNA"/>
</dbReference>
<accession>A0A9P0TTR4</accession>
<proteinExistence type="predicted"/>